<name>A0A8H7ZQF4_9FUNG</name>
<organism evidence="2 3">
    <name type="scientific">Olpidium bornovanus</name>
    <dbReference type="NCBI Taxonomy" id="278681"/>
    <lineage>
        <taxon>Eukaryota</taxon>
        <taxon>Fungi</taxon>
        <taxon>Fungi incertae sedis</taxon>
        <taxon>Olpidiomycota</taxon>
        <taxon>Olpidiomycotina</taxon>
        <taxon>Olpidiomycetes</taxon>
        <taxon>Olpidiales</taxon>
        <taxon>Olpidiaceae</taxon>
        <taxon>Olpidium</taxon>
    </lineage>
</organism>
<gene>
    <name evidence="2" type="ORF">BJ554DRAFT_2735</name>
</gene>
<evidence type="ECO:0000313" key="2">
    <source>
        <dbReference type="EMBL" id="KAG5457294.1"/>
    </source>
</evidence>
<keyword evidence="3" id="KW-1185">Reference proteome</keyword>
<dbReference type="AlphaFoldDB" id="A0A8H7ZQF4"/>
<protein>
    <submittedName>
        <fullName evidence="2">Uncharacterized protein</fullName>
    </submittedName>
</protein>
<feature type="region of interest" description="Disordered" evidence="1">
    <location>
        <begin position="108"/>
        <end position="138"/>
    </location>
</feature>
<dbReference type="EMBL" id="JAEFCI010010307">
    <property type="protein sequence ID" value="KAG5457294.1"/>
    <property type="molecule type" value="Genomic_DNA"/>
</dbReference>
<reference evidence="2 3" key="1">
    <citation type="journal article" name="Sci. Rep.">
        <title>Genome-scale phylogenetic analyses confirm Olpidium as the closest living zoosporic fungus to the non-flagellated, terrestrial fungi.</title>
        <authorList>
            <person name="Chang Y."/>
            <person name="Rochon D."/>
            <person name="Sekimoto S."/>
            <person name="Wang Y."/>
            <person name="Chovatia M."/>
            <person name="Sandor L."/>
            <person name="Salamov A."/>
            <person name="Grigoriev I.V."/>
            <person name="Stajich J.E."/>
            <person name="Spatafora J.W."/>
        </authorList>
    </citation>
    <scope>NUCLEOTIDE SEQUENCE [LARGE SCALE GENOMIC DNA]</scope>
    <source>
        <strain evidence="2">S191</strain>
    </source>
</reference>
<dbReference type="Proteomes" id="UP000673691">
    <property type="component" value="Unassembled WGS sequence"/>
</dbReference>
<evidence type="ECO:0000256" key="1">
    <source>
        <dbReference type="SAM" id="MobiDB-lite"/>
    </source>
</evidence>
<evidence type="ECO:0000313" key="3">
    <source>
        <dbReference type="Proteomes" id="UP000673691"/>
    </source>
</evidence>
<sequence>LRRVAAIWQPSAAAAPPGSPRHQAALRRDAPSGSFRLAVTPALSAHRPLPHHFPGRDPAAAFVFELVLARPRFGFRSIGRSFIVRSSLNRFVPSLRCSFPSRPFVTPLTMPSPRRRRCRGKTPQPLSPHMEATSAAAASATTAPSPCVVRLPTSSPAPVDCANVDPATIPIPPSPSLDARMDLPPLRVPLFVPEPDTQASAATAAASSAGVELEASHHNPANVPDAVLRQQKLAGLAEWRTSIVARVGAATAAAILVDVDTALPAIVDDPSVSLQELNVTCGALNELLIEMAATYFAPNRSLSLLQASLDRTAARLAGPSTPSPVERPSSRSPPPRLPIQKRSVRRP</sequence>
<comment type="caution">
    <text evidence="2">The sequence shown here is derived from an EMBL/GenBank/DDBJ whole genome shotgun (WGS) entry which is preliminary data.</text>
</comment>
<proteinExistence type="predicted"/>
<accession>A0A8H7ZQF4</accession>
<feature type="non-terminal residue" evidence="2">
    <location>
        <position position="1"/>
    </location>
</feature>
<feature type="region of interest" description="Disordered" evidence="1">
    <location>
        <begin position="313"/>
        <end position="347"/>
    </location>
</feature>